<evidence type="ECO:0000313" key="2">
    <source>
        <dbReference type="EMBL" id="NZA01101.1"/>
    </source>
</evidence>
<dbReference type="RefSeq" id="WP_180549611.1">
    <property type="nucleotide sequence ID" value="NZ_JACCKX010000001.1"/>
</dbReference>
<accession>A0A853ITQ4</accession>
<name>A0A853ITQ4_9BURK</name>
<sequence>MAVSTTFGYNVSEDRIWISCAAWPQRVWITRRLARAMVQAVVGVLESAAATSPAAAARPATERAAAAHDASLNQPQPGEQGRALQMGREAANAPALQHAVLCAQFALEAPGAQHDLVFHTPPVSAACAFPAPACTAGCTRCTWCCAAPTGPTGPPRPTG</sequence>
<reference evidence="2 3" key="1">
    <citation type="submission" date="2020-07" db="EMBL/GenBank/DDBJ databases">
        <authorList>
            <person name="Maaloum M."/>
        </authorList>
    </citation>
    <scope>NUCLEOTIDE SEQUENCE [LARGE SCALE GENOMIC DNA]</scope>
    <source>
        <strain evidence="2 3">GCS-AN-3</strain>
    </source>
</reference>
<protein>
    <submittedName>
        <fullName evidence="2">Uncharacterized protein</fullName>
    </submittedName>
</protein>
<dbReference type="EMBL" id="JACCKX010000001">
    <property type="protein sequence ID" value="NZA01101.1"/>
    <property type="molecule type" value="Genomic_DNA"/>
</dbReference>
<organism evidence="2 3">
    <name type="scientific">Ottowia beijingensis</name>
    <dbReference type="NCBI Taxonomy" id="1207057"/>
    <lineage>
        <taxon>Bacteria</taxon>
        <taxon>Pseudomonadati</taxon>
        <taxon>Pseudomonadota</taxon>
        <taxon>Betaproteobacteria</taxon>
        <taxon>Burkholderiales</taxon>
        <taxon>Comamonadaceae</taxon>
        <taxon>Ottowia</taxon>
    </lineage>
</organism>
<dbReference type="AlphaFoldDB" id="A0A853ITQ4"/>
<gene>
    <name evidence="2" type="ORF">H0I39_03740</name>
</gene>
<proteinExistence type="predicted"/>
<keyword evidence="3" id="KW-1185">Reference proteome</keyword>
<comment type="caution">
    <text evidence="2">The sequence shown here is derived from an EMBL/GenBank/DDBJ whole genome shotgun (WGS) entry which is preliminary data.</text>
</comment>
<dbReference type="Proteomes" id="UP000589716">
    <property type="component" value="Unassembled WGS sequence"/>
</dbReference>
<evidence type="ECO:0000256" key="1">
    <source>
        <dbReference type="SAM" id="MobiDB-lite"/>
    </source>
</evidence>
<evidence type="ECO:0000313" key="3">
    <source>
        <dbReference type="Proteomes" id="UP000589716"/>
    </source>
</evidence>
<feature type="region of interest" description="Disordered" evidence="1">
    <location>
        <begin position="56"/>
        <end position="89"/>
    </location>
</feature>